<dbReference type="FunFam" id="2.70.70.10:FF:000001">
    <property type="entry name" value="PTS system glucose-specific IIA component"/>
    <property type="match status" value="1"/>
</dbReference>
<dbReference type="EMBL" id="NGJU01000035">
    <property type="protein sequence ID" value="RST91030.1"/>
    <property type="molecule type" value="Genomic_DNA"/>
</dbReference>
<keyword evidence="2" id="KW-0813">Transport</keyword>
<dbReference type="GO" id="GO:0090589">
    <property type="term" value="F:protein-phosphocysteine-trehalose phosphotransferase system transporter activity"/>
    <property type="evidence" value="ECO:0007669"/>
    <property type="project" value="TreeGrafter"/>
</dbReference>
<comment type="caution">
    <text evidence="21">The sequence shown here is derived from an EMBL/GenBank/DDBJ whole genome shotgun (WGS) entry which is preliminary data.</text>
</comment>
<name>A0A429ZBG6_9ENTE</name>
<evidence type="ECO:0000256" key="2">
    <source>
        <dbReference type="ARBA" id="ARBA00022448"/>
    </source>
</evidence>
<sequence length="635" mass="67461">MATHKETAQQVVEKIGGKSNISHAWHCVTRLRFNLNDKNIIVLEDIKKIPGVMGAQFSGDQFQVIIGNTVGDVFEEVENIVGTGNGEAPKNSNEGVLSIIFDAISGIFTPVIPALAGTGLLKGFLALSVIMGFLTAESPTYLLLYGLADTVLYFFPFFLAASAAEKFRTNKYLAMVLAGAMMYPTYQGAAQAAFAAKLGGEAAPTVWKMFGALPVPLVTYTSSVIPIIFAVLLLKFVNNWVKKWMPKSLNLMFTPMFALLIVFPISMIVIGPAGTYLGAFVGGGVAWLFATAGPLAGLVLGATFPLLIITGMHYSLLPIGLNNLATKGYENTVGPVGSITNVAQSGSAFAVAIRSKNSNMKQIAISSGISAAIGITEPAMYGVNLKLKRPFYAALAAGGIAGAFGVFMNIRSFGGGGMPGFLSIPAYINAEDGMNVIWFIVSLLMSWILAFIFTLVLGFKDEVEEVATETVSPSPAVTEPKVAGGKHRIFSPMNGQLVNLKDVPDETFASELVGKGIAIEASDENVYSPVSGTIMMFPSSKHAIGLVSDEGVEILIHIGIDTVGLGGEGFNLDLKQGQKVEKGELLGTVDYKFIKEKGLNTVTMVIVTNTANYFDVSAAQTDGVIFKEEEIIHIL</sequence>
<dbReference type="Proteomes" id="UP000287239">
    <property type="component" value="Unassembled WGS sequence"/>
</dbReference>
<dbReference type="PANTHER" id="PTHR30175">
    <property type="entry name" value="PHOSPHOTRANSFERASE SYSTEM TRANSPORT PROTEIN"/>
    <property type="match status" value="1"/>
</dbReference>
<accession>A0A429ZBG6</accession>
<evidence type="ECO:0000259" key="18">
    <source>
        <dbReference type="PROSITE" id="PS51093"/>
    </source>
</evidence>
<feature type="transmembrane region" description="Helical" evidence="17">
    <location>
        <begin position="215"/>
        <end position="237"/>
    </location>
</feature>
<dbReference type="InterPro" id="IPR013013">
    <property type="entry name" value="PTS_EIIC_1"/>
</dbReference>
<dbReference type="GO" id="GO:0015771">
    <property type="term" value="P:trehalose transport"/>
    <property type="evidence" value="ECO:0007669"/>
    <property type="project" value="TreeGrafter"/>
</dbReference>
<dbReference type="PROSITE" id="PS00371">
    <property type="entry name" value="PTS_EIIA_TYPE_1_HIS"/>
    <property type="match status" value="1"/>
</dbReference>
<keyword evidence="5" id="KW-0808">Transferase</keyword>
<dbReference type="AlphaFoldDB" id="A0A429ZBG6"/>
<keyword evidence="7 17" id="KW-0812">Transmembrane</keyword>
<dbReference type="InterPro" id="IPR018113">
    <property type="entry name" value="PTrfase_EIIB_Cys"/>
</dbReference>
<gene>
    <name evidence="21" type="ORF">CBF35_14865</name>
</gene>
<keyword evidence="22" id="KW-1185">Reference proteome</keyword>
<dbReference type="PANTHER" id="PTHR30175:SF1">
    <property type="entry name" value="PTS SYSTEM ARBUTIN-, CELLOBIOSE-, AND SALICIN-SPECIFIC EIIBC COMPONENT-RELATED"/>
    <property type="match status" value="1"/>
</dbReference>
<evidence type="ECO:0000256" key="8">
    <source>
        <dbReference type="ARBA" id="ARBA00022777"/>
    </source>
</evidence>
<comment type="subcellular location">
    <subcellularLocation>
        <location evidence="1">Cell membrane</location>
        <topology evidence="1">Multi-pass membrane protein</topology>
    </subcellularLocation>
</comment>
<dbReference type="RefSeq" id="WP_126782534.1">
    <property type="nucleotide sequence ID" value="NZ_NGJU01000035.1"/>
</dbReference>
<keyword evidence="3" id="KW-1003">Cell membrane</keyword>
<evidence type="ECO:0000256" key="16">
    <source>
        <dbReference type="PROSITE-ProRule" id="PRU00421"/>
    </source>
</evidence>
<dbReference type="GO" id="GO:0016301">
    <property type="term" value="F:kinase activity"/>
    <property type="evidence" value="ECO:0007669"/>
    <property type="project" value="UniProtKB-KW"/>
</dbReference>
<evidence type="ECO:0000256" key="4">
    <source>
        <dbReference type="ARBA" id="ARBA00022597"/>
    </source>
</evidence>
<keyword evidence="6" id="KW-0598">Phosphotransferase system</keyword>
<evidence type="ECO:0000256" key="15">
    <source>
        <dbReference type="ARBA" id="ARBA00081008"/>
    </source>
</evidence>
<organism evidence="21 22">
    <name type="scientific">Vagococcus salmoninarum</name>
    <dbReference type="NCBI Taxonomy" id="2739"/>
    <lineage>
        <taxon>Bacteria</taxon>
        <taxon>Bacillati</taxon>
        <taxon>Bacillota</taxon>
        <taxon>Bacilli</taxon>
        <taxon>Lactobacillales</taxon>
        <taxon>Enterococcaceae</taxon>
        <taxon>Vagococcus</taxon>
    </lineage>
</organism>
<dbReference type="CDD" id="cd00212">
    <property type="entry name" value="PTS_IIB_glc"/>
    <property type="match status" value="1"/>
</dbReference>
<dbReference type="FunFam" id="3.30.1360.60:FF:000001">
    <property type="entry name" value="PTS system glucose-specific IIBC component PtsG"/>
    <property type="match status" value="1"/>
</dbReference>
<dbReference type="InterPro" id="IPR011055">
    <property type="entry name" value="Dup_hybrid_motif"/>
</dbReference>
<feature type="domain" description="PTS EIIC type-1" evidence="20">
    <location>
        <begin position="102"/>
        <end position="473"/>
    </location>
</feature>
<evidence type="ECO:0000256" key="14">
    <source>
        <dbReference type="ARBA" id="ARBA00074554"/>
    </source>
</evidence>
<evidence type="ECO:0000256" key="12">
    <source>
        <dbReference type="ARBA" id="ARBA00045139"/>
    </source>
</evidence>
<feature type="transmembrane region" description="Helical" evidence="17">
    <location>
        <begin position="172"/>
        <end position="195"/>
    </location>
</feature>
<dbReference type="EC" id="2.7.1.211" evidence="11"/>
<dbReference type="OrthoDB" id="9769191at2"/>
<dbReference type="Gene3D" id="3.30.1360.60">
    <property type="entry name" value="Glucose permease domain IIB"/>
    <property type="match status" value="1"/>
</dbReference>
<dbReference type="InterPro" id="IPR003352">
    <property type="entry name" value="PTS_EIIC"/>
</dbReference>
<dbReference type="PROSITE" id="PS51098">
    <property type="entry name" value="PTS_EIIB_TYPE_1"/>
    <property type="match status" value="1"/>
</dbReference>
<keyword evidence="10 17" id="KW-0472">Membrane</keyword>
<evidence type="ECO:0000256" key="13">
    <source>
        <dbReference type="ARBA" id="ARBA00048931"/>
    </source>
</evidence>
<dbReference type="GO" id="GO:0009401">
    <property type="term" value="P:phosphoenolpyruvate-dependent sugar phosphotransferase system"/>
    <property type="evidence" value="ECO:0007669"/>
    <property type="project" value="UniProtKB-KW"/>
</dbReference>
<evidence type="ECO:0000256" key="6">
    <source>
        <dbReference type="ARBA" id="ARBA00022683"/>
    </source>
</evidence>
<protein>
    <recommendedName>
        <fullName evidence="14">PTS system sucrose-specific EIIBCA component</fullName>
        <ecNumber evidence="11">2.7.1.211</ecNumber>
    </recommendedName>
    <alternativeName>
        <fullName evidence="15">EIIBCA-Scr</fullName>
    </alternativeName>
</protein>
<evidence type="ECO:0000256" key="1">
    <source>
        <dbReference type="ARBA" id="ARBA00004651"/>
    </source>
</evidence>
<dbReference type="PROSITE" id="PS01035">
    <property type="entry name" value="PTS_EIIB_TYPE_1_CYS"/>
    <property type="match status" value="1"/>
</dbReference>
<evidence type="ECO:0000313" key="21">
    <source>
        <dbReference type="EMBL" id="RST91030.1"/>
    </source>
</evidence>
<evidence type="ECO:0000256" key="5">
    <source>
        <dbReference type="ARBA" id="ARBA00022679"/>
    </source>
</evidence>
<dbReference type="SUPFAM" id="SSF55604">
    <property type="entry name" value="Glucose permease domain IIB"/>
    <property type="match status" value="1"/>
</dbReference>
<dbReference type="Pfam" id="PF02378">
    <property type="entry name" value="PTS_EIIC"/>
    <property type="match status" value="1"/>
</dbReference>
<evidence type="ECO:0000256" key="11">
    <source>
        <dbReference type="ARBA" id="ARBA00044053"/>
    </source>
</evidence>
<feature type="transmembrane region" description="Helical" evidence="17">
    <location>
        <begin position="436"/>
        <end position="459"/>
    </location>
</feature>
<feature type="domain" description="PTS EIIB type-1" evidence="19">
    <location>
        <begin position="5"/>
        <end position="87"/>
    </location>
</feature>
<dbReference type="InterPro" id="IPR050558">
    <property type="entry name" value="PTS_Sugar-Specific_Components"/>
</dbReference>
<dbReference type="InterPro" id="IPR001996">
    <property type="entry name" value="PTS_IIB_1"/>
</dbReference>
<dbReference type="GO" id="GO:0005886">
    <property type="term" value="C:plasma membrane"/>
    <property type="evidence" value="ECO:0007669"/>
    <property type="project" value="UniProtKB-SubCell"/>
</dbReference>
<comment type="function">
    <text evidence="12">The phosphoenolpyruvate-dependent sugar phosphotransferase system (sugar PTS), a major carbohydrate active transport system, catalyzes the phosphorylation of incoming sugar substrates concomitantly with their translocation across the cell membrane. This system is involved in sucrose transport.</text>
</comment>
<keyword evidence="9 17" id="KW-1133">Transmembrane helix</keyword>
<dbReference type="GeneID" id="98569627"/>
<dbReference type="NCBIfam" id="TIGR00830">
    <property type="entry name" value="PTBA"/>
    <property type="match status" value="1"/>
</dbReference>
<dbReference type="Pfam" id="PF00358">
    <property type="entry name" value="PTS_EIIA_1"/>
    <property type="match status" value="1"/>
</dbReference>
<feature type="transmembrane region" description="Helical" evidence="17">
    <location>
        <begin position="390"/>
        <end position="410"/>
    </location>
</feature>
<evidence type="ECO:0000256" key="9">
    <source>
        <dbReference type="ARBA" id="ARBA00022989"/>
    </source>
</evidence>
<evidence type="ECO:0000259" key="20">
    <source>
        <dbReference type="PROSITE" id="PS51103"/>
    </source>
</evidence>
<feature type="active site" description="Phosphocysteine intermediate; for EIIB activity" evidence="16">
    <location>
        <position position="27"/>
    </location>
</feature>
<evidence type="ECO:0000313" key="22">
    <source>
        <dbReference type="Proteomes" id="UP000287239"/>
    </source>
</evidence>
<evidence type="ECO:0000256" key="17">
    <source>
        <dbReference type="SAM" id="Phobius"/>
    </source>
</evidence>
<dbReference type="InterPro" id="IPR036878">
    <property type="entry name" value="Glu_permease_IIB"/>
</dbReference>
<feature type="transmembrane region" description="Helical" evidence="17">
    <location>
        <begin position="285"/>
        <end position="309"/>
    </location>
</feature>
<dbReference type="Gene3D" id="2.70.70.10">
    <property type="entry name" value="Glucose Permease (Domain IIA)"/>
    <property type="match status" value="1"/>
</dbReference>
<keyword evidence="8" id="KW-0418">Kinase</keyword>
<dbReference type="PROSITE" id="PS51103">
    <property type="entry name" value="PTS_EIIC_TYPE_1"/>
    <property type="match status" value="1"/>
</dbReference>
<keyword evidence="4" id="KW-0762">Sugar transport</keyword>
<comment type="catalytic activity">
    <reaction evidence="13">
        <text>N(pros)-phospho-L-histidyl-[protein](out) + sucrose = sucrose 6(G)-phosphate(in) + L-histidyl-[protein]</text>
        <dbReference type="Rhea" id="RHEA:49236"/>
        <dbReference type="Rhea" id="RHEA-COMP:9745"/>
        <dbReference type="Rhea" id="RHEA-COMP:9746"/>
        <dbReference type="ChEBI" id="CHEBI:17992"/>
        <dbReference type="ChEBI" id="CHEBI:29979"/>
        <dbReference type="ChEBI" id="CHEBI:64837"/>
        <dbReference type="ChEBI" id="CHEBI:91002"/>
        <dbReference type="EC" id="2.7.1.211"/>
    </reaction>
</comment>
<feature type="domain" description="PTS EIIA type-1" evidence="18">
    <location>
        <begin position="505"/>
        <end position="609"/>
    </location>
</feature>
<evidence type="ECO:0000259" key="19">
    <source>
        <dbReference type="PROSITE" id="PS51098"/>
    </source>
</evidence>
<evidence type="ECO:0000256" key="10">
    <source>
        <dbReference type="ARBA" id="ARBA00023136"/>
    </source>
</evidence>
<proteinExistence type="predicted"/>
<dbReference type="Pfam" id="PF00367">
    <property type="entry name" value="PTS_EIIB"/>
    <property type="match status" value="1"/>
</dbReference>
<dbReference type="SUPFAM" id="SSF51261">
    <property type="entry name" value="Duplicated hybrid motif"/>
    <property type="match status" value="1"/>
</dbReference>
<feature type="transmembrane region" description="Helical" evidence="17">
    <location>
        <begin position="249"/>
        <end position="273"/>
    </location>
</feature>
<feature type="transmembrane region" description="Helical" evidence="17">
    <location>
        <begin position="142"/>
        <end position="160"/>
    </location>
</feature>
<dbReference type="NCBIfam" id="TIGR01995">
    <property type="entry name" value="PTS-II-ABC-beta"/>
    <property type="match status" value="1"/>
</dbReference>
<dbReference type="InterPro" id="IPR001127">
    <property type="entry name" value="PTS_EIIA_1_perm"/>
</dbReference>
<reference evidence="21 22" key="1">
    <citation type="submission" date="2017-05" db="EMBL/GenBank/DDBJ databases">
        <title>Vagococcus spp. assemblies.</title>
        <authorList>
            <person name="Gulvik C.A."/>
        </authorList>
    </citation>
    <scope>NUCLEOTIDE SEQUENCE [LARGE SCALE GENOMIC DNA]</scope>
    <source>
        <strain evidence="21 22">NCFB 2777</strain>
    </source>
</reference>
<dbReference type="PROSITE" id="PS51093">
    <property type="entry name" value="PTS_EIIA_TYPE_1"/>
    <property type="match status" value="1"/>
</dbReference>
<dbReference type="GO" id="GO:0008982">
    <property type="term" value="F:protein-N(PI)-phosphohistidine-sugar phosphotransferase activity"/>
    <property type="evidence" value="ECO:0007669"/>
    <property type="project" value="InterPro"/>
</dbReference>
<evidence type="ECO:0000256" key="7">
    <source>
        <dbReference type="ARBA" id="ARBA00022692"/>
    </source>
</evidence>
<evidence type="ECO:0000256" key="3">
    <source>
        <dbReference type="ARBA" id="ARBA00022475"/>
    </source>
</evidence>
<dbReference type="InterPro" id="IPR011297">
    <property type="entry name" value="PTS_IIABC_b_glu"/>
</dbReference>